<feature type="compositionally biased region" description="Acidic residues" evidence="6">
    <location>
        <begin position="93"/>
        <end position="103"/>
    </location>
</feature>
<evidence type="ECO:0000256" key="4">
    <source>
        <dbReference type="ARBA" id="ARBA00023242"/>
    </source>
</evidence>
<keyword evidence="3 5" id="KW-0235">DNA replication</keyword>
<evidence type="ECO:0000256" key="6">
    <source>
        <dbReference type="SAM" id="MobiDB-lite"/>
    </source>
</evidence>
<feature type="domain" description="Origin recognition complex subunit 2 winged-helix" evidence="8">
    <location>
        <begin position="388"/>
        <end position="448"/>
    </location>
</feature>
<feature type="compositionally biased region" description="Basic residues" evidence="6">
    <location>
        <begin position="121"/>
        <end position="136"/>
    </location>
</feature>
<keyword evidence="10" id="KW-1185">Reference proteome</keyword>
<name>A0A5N6KW67_9ROSI</name>
<comment type="caution">
    <text evidence="9">The sequence shown here is derived from an EMBL/GenBank/DDBJ whole genome shotgun (WGS) entry which is preliminary data.</text>
</comment>
<comment type="subcellular location">
    <subcellularLocation>
        <location evidence="1 5">Nucleus</location>
    </subcellularLocation>
</comment>
<evidence type="ECO:0000313" key="10">
    <source>
        <dbReference type="Proteomes" id="UP000327013"/>
    </source>
</evidence>
<evidence type="ECO:0000256" key="2">
    <source>
        <dbReference type="ARBA" id="ARBA00007421"/>
    </source>
</evidence>
<protein>
    <recommendedName>
        <fullName evidence="5">Origin recognition complex subunit 2</fullName>
    </recommendedName>
</protein>
<evidence type="ECO:0000313" key="9">
    <source>
        <dbReference type="EMBL" id="KAB8349589.1"/>
    </source>
</evidence>
<evidence type="ECO:0000256" key="5">
    <source>
        <dbReference type="RuleBase" id="RU368084"/>
    </source>
</evidence>
<dbReference type="PANTHER" id="PTHR14052">
    <property type="entry name" value="ORIGIN RECOGNITION COMPLEX SUBUNIT 2"/>
    <property type="match status" value="1"/>
</dbReference>
<comment type="function">
    <text evidence="5">Component of the origin recognition complex (ORC) that binds origins of replication. DNA-binding is ATP-dependent. ORC is required to assemble the pre-replication complex necessary to initiate DNA replication.</text>
</comment>
<dbReference type="OrthoDB" id="20198at2759"/>
<keyword evidence="4 5" id="KW-0539">Nucleus</keyword>
<dbReference type="AlphaFoldDB" id="A0A5N6KW67"/>
<gene>
    <name evidence="9" type="ORF">FH972_023613</name>
</gene>
<evidence type="ECO:0000259" key="7">
    <source>
        <dbReference type="Pfam" id="PF04084"/>
    </source>
</evidence>
<sequence length="460" mass="51443">MRNAPASSQPRSAEDYTDEEAEAVENLSRKGSAKAANSQKRDARSIPLPNGTPTRKRGPGRPRKNVVTTRRPKNRELAGELSDEDELGLRSGDEDEEDMESDIEERFADKESNGAGATKSVRGRGRPGGSGRRKRTPTPPPDMPPYEQYFFQNRPGGLKTSNNTLSSMSLLTHEEYYNAMRTYSDPHQDEMDYLHHLHSRSFEQWLFELEEGFSLCLYGWGSKRLLLSSFADYIASSSEERPPPRIIIINGYNPSLTLRDLFSTVATLIPSLRSTKLGATPADMLANILSSLSDPLYIQPIHLLIHSMDSPALRRYGTQSLLARLAQHPLIRIASTADTPTFSLLWDARLRSQFNLLFHDATTFQPFSTEISIGNGGGGVVDEATQSQGELGGVEYRALYRKAVQQLITGNEVSFRQLLKEFYDHQMVVSRRDGMGTEVLGVPFRREECEAILEDLVVDT</sequence>
<evidence type="ECO:0000256" key="3">
    <source>
        <dbReference type="ARBA" id="ARBA00022705"/>
    </source>
</evidence>
<organism evidence="9 10">
    <name type="scientific">Carpinus fangiana</name>
    <dbReference type="NCBI Taxonomy" id="176857"/>
    <lineage>
        <taxon>Eukaryota</taxon>
        <taxon>Viridiplantae</taxon>
        <taxon>Streptophyta</taxon>
        <taxon>Embryophyta</taxon>
        <taxon>Tracheophyta</taxon>
        <taxon>Spermatophyta</taxon>
        <taxon>Magnoliopsida</taxon>
        <taxon>eudicotyledons</taxon>
        <taxon>Gunneridae</taxon>
        <taxon>Pentapetalae</taxon>
        <taxon>rosids</taxon>
        <taxon>fabids</taxon>
        <taxon>Fagales</taxon>
        <taxon>Betulaceae</taxon>
        <taxon>Carpinus</taxon>
    </lineage>
</organism>
<accession>A0A5N6KW67</accession>
<dbReference type="Pfam" id="PF24882">
    <property type="entry name" value="WHD_ORC2"/>
    <property type="match status" value="1"/>
</dbReference>
<comment type="subunit">
    <text evidence="5">Component of the origin recognition complex (ORC).</text>
</comment>
<feature type="compositionally biased region" description="Basic residues" evidence="6">
    <location>
        <begin position="54"/>
        <end position="64"/>
    </location>
</feature>
<feature type="compositionally biased region" description="Polar residues" evidence="6">
    <location>
        <begin position="1"/>
        <end position="11"/>
    </location>
</feature>
<proteinExistence type="inferred from homology"/>
<dbReference type="InterPro" id="IPR056773">
    <property type="entry name" value="WHD_ORC2"/>
</dbReference>
<dbReference type="EMBL" id="VIBQ01000014">
    <property type="protein sequence ID" value="KAB8349589.1"/>
    <property type="molecule type" value="Genomic_DNA"/>
</dbReference>
<evidence type="ECO:0000259" key="8">
    <source>
        <dbReference type="Pfam" id="PF24882"/>
    </source>
</evidence>
<dbReference type="GO" id="GO:0005664">
    <property type="term" value="C:nuclear origin of replication recognition complex"/>
    <property type="evidence" value="ECO:0007669"/>
    <property type="project" value="UniProtKB-UniRule"/>
</dbReference>
<dbReference type="InterPro" id="IPR056772">
    <property type="entry name" value="RecA-like_ORC2"/>
</dbReference>
<dbReference type="Pfam" id="PF04084">
    <property type="entry name" value="RecA-like_ORC2"/>
    <property type="match status" value="1"/>
</dbReference>
<evidence type="ECO:0000256" key="1">
    <source>
        <dbReference type="ARBA" id="ARBA00004123"/>
    </source>
</evidence>
<dbReference type="GO" id="GO:0006260">
    <property type="term" value="P:DNA replication"/>
    <property type="evidence" value="ECO:0007669"/>
    <property type="project" value="UniProtKB-UniRule"/>
</dbReference>
<dbReference type="GO" id="GO:0003688">
    <property type="term" value="F:DNA replication origin binding"/>
    <property type="evidence" value="ECO:0007669"/>
    <property type="project" value="UniProtKB-UniRule"/>
</dbReference>
<feature type="region of interest" description="Disordered" evidence="6">
    <location>
        <begin position="1"/>
        <end position="146"/>
    </location>
</feature>
<dbReference type="InterPro" id="IPR007220">
    <property type="entry name" value="ORC2"/>
</dbReference>
<feature type="domain" description="Origin recognition complex subunit 2 RecA-like" evidence="7">
    <location>
        <begin position="191"/>
        <end position="361"/>
    </location>
</feature>
<reference evidence="9 10" key="1">
    <citation type="submission" date="2019-06" db="EMBL/GenBank/DDBJ databases">
        <title>A chromosomal-level reference genome of Carpinus fangiana (Coryloideae, Betulaceae).</title>
        <authorList>
            <person name="Yang X."/>
            <person name="Wang Z."/>
            <person name="Zhang L."/>
            <person name="Hao G."/>
            <person name="Liu J."/>
            <person name="Yang Y."/>
        </authorList>
    </citation>
    <scope>NUCLEOTIDE SEQUENCE [LARGE SCALE GENOMIC DNA]</scope>
    <source>
        <strain evidence="9">Cfa_2016G</strain>
        <tissue evidence="9">Leaf</tissue>
    </source>
</reference>
<dbReference type="PANTHER" id="PTHR14052:SF0">
    <property type="entry name" value="ORIGIN RECOGNITION COMPLEX SUBUNIT 2"/>
    <property type="match status" value="1"/>
</dbReference>
<dbReference type="Proteomes" id="UP000327013">
    <property type="component" value="Unassembled WGS sequence"/>
</dbReference>
<comment type="similarity">
    <text evidence="2 5">Belongs to the ORC2 family.</text>
</comment>